<keyword evidence="2 5" id="KW-0812">Transmembrane</keyword>
<keyword evidence="3 5" id="KW-1133">Transmembrane helix</keyword>
<evidence type="ECO:0000313" key="6">
    <source>
        <dbReference type="EMBL" id="JAP90962.1"/>
    </source>
</evidence>
<organism evidence="6">
    <name type="scientific">Trepomonas sp. PC1</name>
    <dbReference type="NCBI Taxonomy" id="1076344"/>
    <lineage>
        <taxon>Eukaryota</taxon>
        <taxon>Metamonada</taxon>
        <taxon>Diplomonadida</taxon>
        <taxon>Hexamitidae</taxon>
        <taxon>Hexamitinae</taxon>
        <taxon>Trepomonas</taxon>
    </lineage>
</organism>
<feature type="transmembrane region" description="Helical" evidence="5">
    <location>
        <begin position="334"/>
        <end position="360"/>
    </location>
</feature>
<feature type="transmembrane region" description="Helical" evidence="5">
    <location>
        <begin position="490"/>
        <end position="510"/>
    </location>
</feature>
<dbReference type="PANTHER" id="PTHR31652">
    <property type="entry name" value="LIMR FAMILY PROTEIN DDB_G0283707-RELATED"/>
    <property type="match status" value="1"/>
</dbReference>
<keyword evidence="4 5" id="KW-0472">Membrane</keyword>
<feature type="transmembrane region" description="Helical" evidence="5">
    <location>
        <begin position="47"/>
        <end position="69"/>
    </location>
</feature>
<proteinExistence type="predicted"/>
<evidence type="ECO:0000256" key="1">
    <source>
        <dbReference type="ARBA" id="ARBA00004141"/>
    </source>
</evidence>
<feature type="transmembrane region" description="Helical" evidence="5">
    <location>
        <begin position="130"/>
        <end position="148"/>
    </location>
</feature>
<feature type="transmembrane region" description="Helical" evidence="5">
    <location>
        <begin position="89"/>
        <end position="109"/>
    </location>
</feature>
<feature type="non-terminal residue" evidence="6">
    <location>
        <position position="1"/>
    </location>
</feature>
<accession>A0A146K230</accession>
<protein>
    <submittedName>
        <fullName evidence="6">LMBR1-like membrane protein</fullName>
    </submittedName>
</protein>
<evidence type="ECO:0000256" key="5">
    <source>
        <dbReference type="SAM" id="Phobius"/>
    </source>
</evidence>
<name>A0A146K230_9EUKA</name>
<feature type="transmembrane region" description="Helical" evidence="5">
    <location>
        <begin position="441"/>
        <end position="463"/>
    </location>
</feature>
<comment type="subcellular location">
    <subcellularLocation>
        <location evidence="1">Membrane</location>
        <topology evidence="1">Multi-pass membrane protein</topology>
    </subcellularLocation>
</comment>
<feature type="transmembrane region" description="Helical" evidence="5">
    <location>
        <begin position="385"/>
        <end position="406"/>
    </location>
</feature>
<dbReference type="EMBL" id="GDID01005644">
    <property type="protein sequence ID" value="JAP90962.1"/>
    <property type="molecule type" value="Transcribed_RNA"/>
</dbReference>
<gene>
    <name evidence="6" type="ORF">TPC1_17572</name>
</gene>
<feature type="transmembrane region" description="Helical" evidence="5">
    <location>
        <begin position="12"/>
        <end position="35"/>
    </location>
</feature>
<dbReference type="GO" id="GO:0016020">
    <property type="term" value="C:membrane"/>
    <property type="evidence" value="ECO:0007669"/>
    <property type="project" value="UniProtKB-SubCell"/>
</dbReference>
<evidence type="ECO:0000256" key="3">
    <source>
        <dbReference type="ARBA" id="ARBA00022989"/>
    </source>
</evidence>
<dbReference type="PANTHER" id="PTHR31652:SF0">
    <property type="entry name" value="LIMR FAMILY PROTEIN DDB_G0283707-RELATED"/>
    <property type="match status" value="1"/>
</dbReference>
<dbReference type="AlphaFoldDB" id="A0A146K230"/>
<evidence type="ECO:0000256" key="2">
    <source>
        <dbReference type="ARBA" id="ARBA00022692"/>
    </source>
</evidence>
<sequence>SSFLLADLTFSYVLLIIIACACLALSVISAIYVLVYWSVKEEVWRTLLPRIFICIGLTLVYFIPLLIPVDVSLAYLAPEFTFMTVVWQVLTYGVMGFSVVVFPFVLFCMEQRLDHQKSWIATTVCSTGQTLVAVGVILLLSVILYFGIQVAEISVLTYTSPTVSGLDHALSLVDQTLTNIVQTTPFNTNVDIPLSFTNFLIGTFSLLGSLFFTIFFGIGLAALPIDWINQFRKRPRVMSRSDLLKFRQKFARKSDQLLKEVDEIYTKLSHANYHGDKHAMIMDIENNNRKQLFKKQSKLEKHYEIVSRETRQIYDIYQEVILMNQKETANPIKYFYKLAIGILALAFSLLIFIQLIVIMIDQFASGIFSQIGMGDIYFLGALLKYAQSAVSVPLISTLLFALISLYTTFCFTKGVTKFGFRFILFIPIHEMSIGATELNSFIFNVLLMSIGILPELQFLTFLFKDFSYGSGAGLLFSEAVSNIKYLKFWFDYYIVVMNIMFVISLVYLMLCPGQDVHDSLQKMLSDEQLKVNTEIKKQNNQIKMRSVTYKE</sequence>
<feature type="transmembrane region" description="Helical" evidence="5">
    <location>
        <begin position="199"/>
        <end position="228"/>
    </location>
</feature>
<evidence type="ECO:0000256" key="4">
    <source>
        <dbReference type="ARBA" id="ARBA00023136"/>
    </source>
</evidence>
<reference evidence="6" key="1">
    <citation type="submission" date="2015-07" db="EMBL/GenBank/DDBJ databases">
        <title>Adaptation to a free-living lifestyle via gene acquisitions in the diplomonad Trepomonas sp. PC1.</title>
        <authorList>
            <person name="Xu F."/>
            <person name="Jerlstrom-Hultqvist J."/>
            <person name="Kolisko M."/>
            <person name="Simpson A.G.B."/>
            <person name="Roger A.J."/>
            <person name="Svard S.G."/>
            <person name="Andersson J.O."/>
        </authorList>
    </citation>
    <scope>NUCLEOTIDE SEQUENCE</scope>
    <source>
        <strain evidence="6">PC1</strain>
    </source>
</reference>